<evidence type="ECO:0000313" key="3">
    <source>
        <dbReference type="Proteomes" id="UP001152797"/>
    </source>
</evidence>
<sequence>MPSLQSAEVQQAGSTASGCELLEKKVGSKCLTSLLGIGTHRLRRLQGGGPDLRFGQREYKSKPGTWTIDSFLQTAYNNIAETLPDQFIRRGRACKPKAPTDLDDDTAYSEFEISSDIDNTDELGEWLSTRSTGHLTQILPGQSLIRKYLPPGTVADLYEHYKSSQQMLGQYAASYSTFNHVYQMRWKDILRFRQKTMFTQCEVCQTLKSDLSDRTLSFNQKLGALQLYRQHLHDQYCDRTVCWRLQSESADPSSGVVTICTDGLDQAKFGLPRDPQLRSSAALTLGVIQ</sequence>
<reference evidence="2" key="2">
    <citation type="submission" date="2024-04" db="EMBL/GenBank/DDBJ databases">
        <authorList>
            <person name="Chen Y."/>
            <person name="Shah S."/>
            <person name="Dougan E. K."/>
            <person name="Thang M."/>
            <person name="Chan C."/>
        </authorList>
    </citation>
    <scope>NUCLEOTIDE SEQUENCE [LARGE SCALE GENOMIC DNA]</scope>
</reference>
<evidence type="ECO:0000313" key="2">
    <source>
        <dbReference type="EMBL" id="CAL1165513.1"/>
    </source>
</evidence>
<dbReference type="EMBL" id="CAMXCT010005353">
    <property type="protein sequence ID" value="CAI4012138.1"/>
    <property type="molecule type" value="Genomic_DNA"/>
</dbReference>
<reference evidence="1" key="1">
    <citation type="submission" date="2022-10" db="EMBL/GenBank/DDBJ databases">
        <authorList>
            <person name="Chen Y."/>
            <person name="Dougan E. K."/>
            <person name="Chan C."/>
            <person name="Rhodes N."/>
            <person name="Thang M."/>
        </authorList>
    </citation>
    <scope>NUCLEOTIDE SEQUENCE</scope>
</reference>
<proteinExistence type="predicted"/>
<gene>
    <name evidence="1" type="ORF">C1SCF055_LOCUS37235</name>
</gene>
<keyword evidence="3" id="KW-1185">Reference proteome</keyword>
<dbReference type="AlphaFoldDB" id="A0A9P1DP05"/>
<dbReference type="Proteomes" id="UP001152797">
    <property type="component" value="Unassembled WGS sequence"/>
</dbReference>
<dbReference type="OrthoDB" id="10495224at2759"/>
<dbReference type="EMBL" id="CAMXCT030005353">
    <property type="protein sequence ID" value="CAL4799450.1"/>
    <property type="molecule type" value="Genomic_DNA"/>
</dbReference>
<name>A0A9P1DP05_9DINO</name>
<accession>A0A9P1DP05</accession>
<comment type="caution">
    <text evidence="1">The sequence shown here is derived from an EMBL/GenBank/DDBJ whole genome shotgun (WGS) entry which is preliminary data.</text>
</comment>
<protein>
    <submittedName>
        <fullName evidence="1">Uncharacterized protein</fullName>
    </submittedName>
</protein>
<dbReference type="EMBL" id="CAMXCT020005353">
    <property type="protein sequence ID" value="CAL1165513.1"/>
    <property type="molecule type" value="Genomic_DNA"/>
</dbReference>
<organism evidence="1">
    <name type="scientific">Cladocopium goreaui</name>
    <dbReference type="NCBI Taxonomy" id="2562237"/>
    <lineage>
        <taxon>Eukaryota</taxon>
        <taxon>Sar</taxon>
        <taxon>Alveolata</taxon>
        <taxon>Dinophyceae</taxon>
        <taxon>Suessiales</taxon>
        <taxon>Symbiodiniaceae</taxon>
        <taxon>Cladocopium</taxon>
    </lineage>
</organism>
<evidence type="ECO:0000313" key="1">
    <source>
        <dbReference type="EMBL" id="CAI4012138.1"/>
    </source>
</evidence>